<evidence type="ECO:0000256" key="3">
    <source>
        <dbReference type="ARBA" id="ARBA00022989"/>
    </source>
</evidence>
<comment type="caution">
    <text evidence="10">The sequence shown here is derived from an EMBL/GenBank/DDBJ whole genome shotgun (WGS) entry which is preliminary data.</text>
</comment>
<reference evidence="10" key="2">
    <citation type="submission" date="2020-11" db="EMBL/GenBank/DDBJ databases">
        <authorList>
            <person name="McCartney M.A."/>
            <person name="Auch B."/>
            <person name="Kono T."/>
            <person name="Mallez S."/>
            <person name="Becker A."/>
            <person name="Gohl D.M."/>
            <person name="Silverstein K.A.T."/>
            <person name="Koren S."/>
            <person name="Bechman K.B."/>
            <person name="Herman A."/>
            <person name="Abrahante J.E."/>
            <person name="Garbe J."/>
        </authorList>
    </citation>
    <scope>NUCLEOTIDE SEQUENCE</scope>
    <source>
        <strain evidence="10">Duluth1</strain>
        <tissue evidence="10">Whole animal</tissue>
    </source>
</reference>
<keyword evidence="3 8" id="KW-1133">Transmembrane helix</keyword>
<dbReference type="Proteomes" id="UP000828390">
    <property type="component" value="Unassembled WGS sequence"/>
</dbReference>
<feature type="transmembrane region" description="Helical" evidence="8">
    <location>
        <begin position="198"/>
        <end position="223"/>
    </location>
</feature>
<dbReference type="EMBL" id="JAIWYP010000014">
    <property type="protein sequence ID" value="KAH3713891.1"/>
    <property type="molecule type" value="Genomic_DNA"/>
</dbReference>
<evidence type="ECO:0000256" key="6">
    <source>
        <dbReference type="ARBA" id="ARBA00023170"/>
    </source>
</evidence>
<keyword evidence="4" id="KW-0297">G-protein coupled receptor</keyword>
<keyword evidence="6" id="KW-0675">Receptor</keyword>
<dbReference type="GO" id="GO:0004930">
    <property type="term" value="F:G protein-coupled receptor activity"/>
    <property type="evidence" value="ECO:0007669"/>
    <property type="project" value="UniProtKB-KW"/>
</dbReference>
<dbReference type="GO" id="GO:0005886">
    <property type="term" value="C:plasma membrane"/>
    <property type="evidence" value="ECO:0007669"/>
    <property type="project" value="TreeGrafter"/>
</dbReference>
<comment type="subcellular location">
    <subcellularLocation>
        <location evidence="1">Membrane</location>
        <topology evidence="1">Multi-pass membrane protein</topology>
    </subcellularLocation>
</comment>
<dbReference type="Gene3D" id="1.20.1070.10">
    <property type="entry name" value="Rhodopsin 7-helix transmembrane proteins"/>
    <property type="match status" value="1"/>
</dbReference>
<feature type="domain" description="G-protein coupled receptors family 1 profile" evidence="9">
    <location>
        <begin position="38"/>
        <end position="364"/>
    </location>
</feature>
<sequence length="388" mass="44392">MFTQIPKSWRQNFNENVTLRELNDALVTLHVPAIVIIMTLLVIGVIGNITVLRIYFPYPKSISRVFIIWLGFIDLIACCLGKPFLLVSLYHPYEFPSVGACRTFRFVHVFLVAASVFIFVCIAAERHRAICSFHVVEMKTARMHMMCLISCIFAIVVAIPAIFVYGERTVKTGVFNITGIECFVEDHFEETNSVWPKVYYLLQCGICFIAFVIMLILYIRVGLQLKWHLRFSRSNNRATINVRSSYSNELELNSTQLPRVTSKTESLLKASISQDSEHSSANAPKVSVASTTSCHINRAAGELTTMFCWTTVIFILSYIPHLTIIIYQTYYPTFTQDMTTHGIIAYNICLRSFVINNMANPVVYFICMRASRIDCRKLFCKLLPYCRH</sequence>
<dbReference type="AlphaFoldDB" id="A0A9D4HBH0"/>
<name>A0A9D4HBH0_DREPO</name>
<proteinExistence type="predicted"/>
<evidence type="ECO:0000256" key="8">
    <source>
        <dbReference type="SAM" id="Phobius"/>
    </source>
</evidence>
<organism evidence="10 11">
    <name type="scientific">Dreissena polymorpha</name>
    <name type="common">Zebra mussel</name>
    <name type="synonym">Mytilus polymorpha</name>
    <dbReference type="NCBI Taxonomy" id="45954"/>
    <lineage>
        <taxon>Eukaryota</taxon>
        <taxon>Metazoa</taxon>
        <taxon>Spiralia</taxon>
        <taxon>Lophotrochozoa</taxon>
        <taxon>Mollusca</taxon>
        <taxon>Bivalvia</taxon>
        <taxon>Autobranchia</taxon>
        <taxon>Heteroconchia</taxon>
        <taxon>Euheterodonta</taxon>
        <taxon>Imparidentia</taxon>
        <taxon>Neoheterodontei</taxon>
        <taxon>Myida</taxon>
        <taxon>Dreissenoidea</taxon>
        <taxon>Dreissenidae</taxon>
        <taxon>Dreissena</taxon>
    </lineage>
</organism>
<dbReference type="InterPro" id="IPR017452">
    <property type="entry name" value="GPCR_Rhodpsn_7TM"/>
</dbReference>
<dbReference type="Pfam" id="PF00001">
    <property type="entry name" value="7tm_1"/>
    <property type="match status" value="1"/>
</dbReference>
<evidence type="ECO:0000256" key="5">
    <source>
        <dbReference type="ARBA" id="ARBA00023136"/>
    </source>
</evidence>
<feature type="transmembrane region" description="Helical" evidence="8">
    <location>
        <begin position="29"/>
        <end position="54"/>
    </location>
</feature>
<dbReference type="InterPro" id="IPR000276">
    <property type="entry name" value="GPCR_Rhodpsn"/>
</dbReference>
<evidence type="ECO:0000256" key="1">
    <source>
        <dbReference type="ARBA" id="ARBA00004141"/>
    </source>
</evidence>
<evidence type="ECO:0000256" key="4">
    <source>
        <dbReference type="ARBA" id="ARBA00023040"/>
    </source>
</evidence>
<reference evidence="10" key="1">
    <citation type="journal article" date="2019" name="bioRxiv">
        <title>The Genome of the Zebra Mussel, Dreissena polymorpha: A Resource for Invasive Species Research.</title>
        <authorList>
            <person name="McCartney M.A."/>
            <person name="Auch B."/>
            <person name="Kono T."/>
            <person name="Mallez S."/>
            <person name="Zhang Y."/>
            <person name="Obille A."/>
            <person name="Becker A."/>
            <person name="Abrahante J.E."/>
            <person name="Garbe J."/>
            <person name="Badalamenti J.P."/>
            <person name="Herman A."/>
            <person name="Mangelson H."/>
            <person name="Liachko I."/>
            <person name="Sullivan S."/>
            <person name="Sone E.D."/>
            <person name="Koren S."/>
            <person name="Silverstein K.A.T."/>
            <person name="Beckman K.B."/>
            <person name="Gohl D.M."/>
        </authorList>
    </citation>
    <scope>NUCLEOTIDE SEQUENCE</scope>
    <source>
        <strain evidence="10">Duluth1</strain>
        <tissue evidence="10">Whole animal</tissue>
    </source>
</reference>
<dbReference type="PRINTS" id="PR00237">
    <property type="entry name" value="GPCRRHODOPSN"/>
</dbReference>
<dbReference type="PANTHER" id="PTHR45695:SF9">
    <property type="entry name" value="LEUCOKININ RECEPTOR"/>
    <property type="match status" value="1"/>
</dbReference>
<evidence type="ECO:0000256" key="7">
    <source>
        <dbReference type="ARBA" id="ARBA00023224"/>
    </source>
</evidence>
<dbReference type="SUPFAM" id="SSF81321">
    <property type="entry name" value="Family A G protein-coupled receptor-like"/>
    <property type="match status" value="1"/>
</dbReference>
<evidence type="ECO:0000313" key="10">
    <source>
        <dbReference type="EMBL" id="KAH3713891.1"/>
    </source>
</evidence>
<dbReference type="OrthoDB" id="6057630at2759"/>
<dbReference type="CDD" id="cd00637">
    <property type="entry name" value="7tm_classA_rhodopsin-like"/>
    <property type="match status" value="1"/>
</dbReference>
<feature type="transmembrane region" description="Helical" evidence="8">
    <location>
        <begin position="307"/>
        <end position="331"/>
    </location>
</feature>
<feature type="transmembrane region" description="Helical" evidence="8">
    <location>
        <begin position="343"/>
        <end position="367"/>
    </location>
</feature>
<feature type="transmembrane region" description="Helical" evidence="8">
    <location>
        <begin position="145"/>
        <end position="166"/>
    </location>
</feature>
<dbReference type="PANTHER" id="PTHR45695">
    <property type="entry name" value="LEUCOKININ RECEPTOR-RELATED"/>
    <property type="match status" value="1"/>
</dbReference>
<evidence type="ECO:0000256" key="2">
    <source>
        <dbReference type="ARBA" id="ARBA00022692"/>
    </source>
</evidence>
<keyword evidence="5 8" id="KW-0472">Membrane</keyword>
<dbReference type="PROSITE" id="PS50262">
    <property type="entry name" value="G_PROTEIN_RECEP_F1_2"/>
    <property type="match status" value="1"/>
</dbReference>
<keyword evidence="11" id="KW-1185">Reference proteome</keyword>
<keyword evidence="2 8" id="KW-0812">Transmembrane</keyword>
<accession>A0A9D4HBH0</accession>
<evidence type="ECO:0000313" key="11">
    <source>
        <dbReference type="Proteomes" id="UP000828390"/>
    </source>
</evidence>
<feature type="transmembrane region" description="Helical" evidence="8">
    <location>
        <begin position="106"/>
        <end position="124"/>
    </location>
</feature>
<protein>
    <recommendedName>
        <fullName evidence="9">G-protein coupled receptors family 1 profile domain-containing protein</fullName>
    </recommendedName>
</protein>
<keyword evidence="7" id="KW-0807">Transducer</keyword>
<feature type="transmembrane region" description="Helical" evidence="8">
    <location>
        <begin position="66"/>
        <end position="86"/>
    </location>
</feature>
<gene>
    <name evidence="10" type="ORF">DPMN_073692</name>
</gene>
<evidence type="ECO:0000259" key="9">
    <source>
        <dbReference type="PROSITE" id="PS50262"/>
    </source>
</evidence>